<dbReference type="EMBL" id="JBEFLD010000002">
    <property type="protein sequence ID" value="MEQ6289726.1"/>
    <property type="molecule type" value="Genomic_DNA"/>
</dbReference>
<name>A0ABV1M0H5_9NEIS</name>
<accession>A0ABV1M0H5</accession>
<evidence type="ECO:0000313" key="2">
    <source>
        <dbReference type="Proteomes" id="UP001433638"/>
    </source>
</evidence>
<keyword evidence="2" id="KW-1185">Reference proteome</keyword>
<dbReference type="Proteomes" id="UP001433638">
    <property type="component" value="Unassembled WGS sequence"/>
</dbReference>
<reference evidence="1" key="1">
    <citation type="submission" date="2024-06" db="EMBL/GenBank/DDBJ databases">
        <title>Genome sequence of Vogesella sp. MAHUQ-64.</title>
        <authorList>
            <person name="Huq M.A."/>
        </authorList>
    </citation>
    <scope>NUCLEOTIDE SEQUENCE</scope>
    <source>
        <strain evidence="1">MAHUQ-64</strain>
    </source>
</reference>
<proteinExistence type="predicted"/>
<dbReference type="RefSeq" id="WP_349584223.1">
    <property type="nucleotide sequence ID" value="NZ_JBEFLD010000002.1"/>
</dbReference>
<evidence type="ECO:0000313" key="1">
    <source>
        <dbReference type="EMBL" id="MEQ6289726.1"/>
    </source>
</evidence>
<gene>
    <name evidence="1" type="ORF">ABNW52_03770</name>
</gene>
<comment type="caution">
    <text evidence="1">The sequence shown here is derived from an EMBL/GenBank/DDBJ whole genome shotgun (WGS) entry which is preliminary data.</text>
</comment>
<protein>
    <submittedName>
        <fullName evidence="1">Uncharacterized protein</fullName>
    </submittedName>
</protein>
<organism evidence="1 2">
    <name type="scientific">Vogesella oryzagri</name>
    <dbReference type="NCBI Taxonomy" id="3160864"/>
    <lineage>
        <taxon>Bacteria</taxon>
        <taxon>Pseudomonadati</taxon>
        <taxon>Pseudomonadota</taxon>
        <taxon>Betaproteobacteria</taxon>
        <taxon>Neisseriales</taxon>
        <taxon>Chromobacteriaceae</taxon>
        <taxon>Vogesella</taxon>
    </lineage>
</organism>
<sequence>MHTTTVLAATDFAFQLAGRNATLEDIFPGFQDSDRIGIVVNQPCGAMGASSLLMAAATHFYAVHRQQLGNEPGKRRIYPDYFIFHVGKCHGNHAQLDVWPPHKEVIVADDAEQILEAINDRGITRLLVEDLPFCSATFLRETLASASRRIRTVLAYSSSGRVRHGDIICTHSLPVEGYIRKMLGDSQALVKLPEKQYSSLLQARENLLADEQVMEQYRRIELSTAFGMLTSNSNPSALTQHYIATSHPDAAIVLNKA</sequence>